<proteinExistence type="predicted"/>
<evidence type="ECO:0000313" key="2">
    <source>
        <dbReference type="EMBL" id="GMR50515.1"/>
    </source>
</evidence>
<gene>
    <name evidence="2" type="ORF">PMAYCL1PPCAC_20710</name>
</gene>
<dbReference type="AlphaFoldDB" id="A0AAN5CUB5"/>
<feature type="region of interest" description="Disordered" evidence="1">
    <location>
        <begin position="68"/>
        <end position="87"/>
    </location>
</feature>
<feature type="compositionally biased region" description="Acidic residues" evidence="1">
    <location>
        <begin position="75"/>
        <end position="85"/>
    </location>
</feature>
<keyword evidence="3" id="KW-1185">Reference proteome</keyword>
<evidence type="ECO:0000256" key="1">
    <source>
        <dbReference type="SAM" id="MobiDB-lite"/>
    </source>
</evidence>
<dbReference type="EMBL" id="BTRK01000004">
    <property type="protein sequence ID" value="GMR50515.1"/>
    <property type="molecule type" value="Genomic_DNA"/>
</dbReference>
<sequence>EMRSKMEAMEKKKIAKCIVKALMKLQKSTMQTDESEESSVNGDSPKKKIQRRISTIFSSFTRTIHKTAVPRPDFSPDDEDTEMVQDETSKKSRLVNLLLDVSRGKYDEEMAVQKLIGMIESMDVNTICECIEEVQQKVSSRRTRTSHSKTAVPRDVSPTRERSTDGDEMMEMGEIVEMEGDPASPRSEAREEHSTSSATETPAEATRSTNGVSGQ</sequence>
<accession>A0AAN5CUB5</accession>
<feature type="non-terminal residue" evidence="2">
    <location>
        <position position="1"/>
    </location>
</feature>
<feature type="region of interest" description="Disordered" evidence="1">
    <location>
        <begin position="137"/>
        <end position="215"/>
    </location>
</feature>
<dbReference type="Proteomes" id="UP001328107">
    <property type="component" value="Unassembled WGS sequence"/>
</dbReference>
<feature type="region of interest" description="Disordered" evidence="1">
    <location>
        <begin position="27"/>
        <end position="48"/>
    </location>
</feature>
<reference evidence="3" key="1">
    <citation type="submission" date="2022-10" db="EMBL/GenBank/DDBJ databases">
        <title>Genome assembly of Pristionchus species.</title>
        <authorList>
            <person name="Yoshida K."/>
            <person name="Sommer R.J."/>
        </authorList>
    </citation>
    <scope>NUCLEOTIDE SEQUENCE [LARGE SCALE GENOMIC DNA]</scope>
    <source>
        <strain evidence="3">RS5460</strain>
    </source>
</reference>
<feature type="compositionally biased region" description="Polar residues" evidence="1">
    <location>
        <begin position="27"/>
        <end position="42"/>
    </location>
</feature>
<evidence type="ECO:0000313" key="3">
    <source>
        <dbReference type="Proteomes" id="UP001328107"/>
    </source>
</evidence>
<comment type="caution">
    <text evidence="2">The sequence shown here is derived from an EMBL/GenBank/DDBJ whole genome shotgun (WGS) entry which is preliminary data.</text>
</comment>
<protein>
    <submittedName>
        <fullName evidence="2">Uncharacterized protein</fullName>
    </submittedName>
</protein>
<organism evidence="2 3">
    <name type="scientific">Pristionchus mayeri</name>
    <dbReference type="NCBI Taxonomy" id="1317129"/>
    <lineage>
        <taxon>Eukaryota</taxon>
        <taxon>Metazoa</taxon>
        <taxon>Ecdysozoa</taxon>
        <taxon>Nematoda</taxon>
        <taxon>Chromadorea</taxon>
        <taxon>Rhabditida</taxon>
        <taxon>Rhabditina</taxon>
        <taxon>Diplogasteromorpha</taxon>
        <taxon>Diplogasteroidea</taxon>
        <taxon>Neodiplogasteridae</taxon>
        <taxon>Pristionchus</taxon>
    </lineage>
</organism>
<feature type="compositionally biased region" description="Acidic residues" evidence="1">
    <location>
        <begin position="166"/>
        <end position="180"/>
    </location>
</feature>
<feature type="compositionally biased region" description="Low complexity" evidence="1">
    <location>
        <begin position="195"/>
        <end position="209"/>
    </location>
</feature>
<name>A0AAN5CUB5_9BILA</name>